<gene>
    <name evidence="2" type="ORF">HCG48_06785</name>
</gene>
<evidence type="ECO:0000256" key="1">
    <source>
        <dbReference type="SAM" id="MobiDB-lite"/>
    </source>
</evidence>
<protein>
    <submittedName>
        <fullName evidence="2">Uncharacterized protein</fullName>
    </submittedName>
</protein>
<evidence type="ECO:0000313" key="3">
    <source>
        <dbReference type="Proteomes" id="UP000500857"/>
    </source>
</evidence>
<dbReference type="PROSITE" id="PS51257">
    <property type="entry name" value="PROKAR_LIPOPROTEIN"/>
    <property type="match status" value="1"/>
</dbReference>
<proteinExistence type="predicted"/>
<dbReference type="Proteomes" id="UP000500857">
    <property type="component" value="Chromosome"/>
</dbReference>
<organism evidence="2 3">
    <name type="scientific">Oxynema aestuarii AP17</name>
    <dbReference type="NCBI Taxonomy" id="2064643"/>
    <lineage>
        <taxon>Bacteria</taxon>
        <taxon>Bacillati</taxon>
        <taxon>Cyanobacteriota</taxon>
        <taxon>Cyanophyceae</taxon>
        <taxon>Oscillatoriophycideae</taxon>
        <taxon>Oscillatoriales</taxon>
        <taxon>Oscillatoriaceae</taxon>
        <taxon>Oxynema</taxon>
        <taxon>Oxynema aestuarii</taxon>
    </lineage>
</organism>
<feature type="region of interest" description="Disordered" evidence="1">
    <location>
        <begin position="38"/>
        <end position="58"/>
    </location>
</feature>
<dbReference type="AlphaFoldDB" id="A0A6H1TUM2"/>
<accession>A0A6H1TUM2</accession>
<dbReference type="EMBL" id="CP051167">
    <property type="protein sequence ID" value="QIZ70318.1"/>
    <property type="molecule type" value="Genomic_DNA"/>
</dbReference>
<sequence length="274" mass="30491">MRSFILDLQKQLNTPVRLRLGAIALATTTLFLGACNRSEPTNVSTQGREPTTSEQVAQNTEQLVGETVTVRGAFEQQIDRISFLIDEGMTAGGEPILVMNISGQPFSLPPEAEDLDVRVTGEIRNFKRMDFENEFGLDLLPGTYDTYEAKPTILANSIELIAQPGDVSENPASFYNQPLNIEGEVEQILSPNTFTLDEEELAGASDLLVVSVLPDRPYTEDQQVMVKGELRNFIVSELEQEYDLTWDLQVKEQLEAEYSNKPVFIATEVMPAVQ</sequence>
<dbReference type="KEGG" id="oxy:HCG48_06785"/>
<name>A0A6H1TUM2_9CYAN</name>
<reference evidence="2 3" key="1">
    <citation type="submission" date="2020-04" db="EMBL/GenBank/DDBJ databases">
        <authorList>
            <person name="Basu S."/>
            <person name="Maruthanayagam V."/>
            <person name="Chakraborty S."/>
            <person name="Pramanik A."/>
            <person name="Mukherjee J."/>
            <person name="Brink B."/>
        </authorList>
    </citation>
    <scope>NUCLEOTIDE SEQUENCE [LARGE SCALE GENOMIC DNA]</scope>
    <source>
        <strain evidence="2 3">AP17</strain>
    </source>
</reference>
<evidence type="ECO:0000313" key="2">
    <source>
        <dbReference type="EMBL" id="QIZ70318.1"/>
    </source>
</evidence>
<keyword evidence="3" id="KW-1185">Reference proteome</keyword>
<dbReference type="RefSeq" id="WP_168568473.1">
    <property type="nucleotide sequence ID" value="NZ_CP051167.1"/>
</dbReference>